<keyword evidence="5" id="KW-0812">Transmembrane</keyword>
<evidence type="ECO:0000256" key="4">
    <source>
        <dbReference type="ARBA" id="ARBA00023157"/>
    </source>
</evidence>
<dbReference type="InterPro" id="IPR000742">
    <property type="entry name" value="EGF"/>
</dbReference>
<evidence type="ECO:0000313" key="7">
    <source>
        <dbReference type="EMBL" id="CAG2240201.1"/>
    </source>
</evidence>
<keyword evidence="3" id="KW-0677">Repeat</keyword>
<protein>
    <submittedName>
        <fullName evidence="7">MEGF10_11</fullName>
    </submittedName>
</protein>
<sequence>MEKRSRSIANVFVLLIYAYIETIICTTLKIADQNLCPRPVRSNSGTQTKFIQECCPDYVKQNGKCQACSAGKFGKDCSQLCLPNSHGVQCKEPCNCINNKICDPVHGCICNTGFTGSNCSNACPPGTYGVNCVEECLCAHDSNCDPVTGDCLCLAGWFGIHCTKECPPETYGVNCKEECFCAGGAKCDHVTGDCLCTAGQFGEYCTKE</sequence>
<gene>
    <name evidence="7" type="ORF">MEDL_52505</name>
</gene>
<dbReference type="GO" id="GO:0005044">
    <property type="term" value="F:scavenger receptor activity"/>
    <property type="evidence" value="ECO:0007669"/>
    <property type="project" value="InterPro"/>
</dbReference>
<dbReference type="Proteomes" id="UP000683360">
    <property type="component" value="Unassembled WGS sequence"/>
</dbReference>
<keyword evidence="1" id="KW-0245">EGF-like domain</keyword>
<evidence type="ECO:0000256" key="3">
    <source>
        <dbReference type="ARBA" id="ARBA00022737"/>
    </source>
</evidence>
<dbReference type="InterPro" id="IPR042635">
    <property type="entry name" value="MEGF10/SREC1/2-like"/>
</dbReference>
<dbReference type="AlphaFoldDB" id="A0A8S3U9J3"/>
<keyword evidence="5" id="KW-1133">Transmembrane helix</keyword>
<dbReference type="PRINTS" id="PR00011">
    <property type="entry name" value="EGFLAMININ"/>
</dbReference>
<dbReference type="EMBL" id="CAJPWZ010002550">
    <property type="protein sequence ID" value="CAG2240201.1"/>
    <property type="molecule type" value="Genomic_DNA"/>
</dbReference>
<feature type="transmembrane region" description="Helical" evidence="5">
    <location>
        <begin position="12"/>
        <end position="31"/>
    </location>
</feature>
<keyword evidence="2" id="KW-0732">Signal</keyword>
<evidence type="ECO:0000259" key="6">
    <source>
        <dbReference type="PROSITE" id="PS00022"/>
    </source>
</evidence>
<feature type="domain" description="EGF-like" evidence="6">
    <location>
        <begin position="151"/>
        <end position="162"/>
    </location>
</feature>
<keyword evidence="5" id="KW-0472">Membrane</keyword>
<dbReference type="Pfam" id="PF00053">
    <property type="entry name" value="EGF_laminin"/>
    <property type="match status" value="1"/>
</dbReference>
<accession>A0A8S3U9J3</accession>
<organism evidence="7 8">
    <name type="scientific">Mytilus edulis</name>
    <name type="common">Blue mussel</name>
    <dbReference type="NCBI Taxonomy" id="6550"/>
    <lineage>
        <taxon>Eukaryota</taxon>
        <taxon>Metazoa</taxon>
        <taxon>Spiralia</taxon>
        <taxon>Lophotrochozoa</taxon>
        <taxon>Mollusca</taxon>
        <taxon>Bivalvia</taxon>
        <taxon>Autobranchia</taxon>
        <taxon>Pteriomorphia</taxon>
        <taxon>Mytilida</taxon>
        <taxon>Mytiloidea</taxon>
        <taxon>Mytilidae</taxon>
        <taxon>Mytilinae</taxon>
        <taxon>Mytilus</taxon>
    </lineage>
</organism>
<evidence type="ECO:0000256" key="2">
    <source>
        <dbReference type="ARBA" id="ARBA00022729"/>
    </source>
</evidence>
<evidence type="ECO:0000256" key="5">
    <source>
        <dbReference type="SAM" id="Phobius"/>
    </source>
</evidence>
<dbReference type="OrthoDB" id="10252017at2759"/>
<name>A0A8S3U9J3_MYTED</name>
<dbReference type="InterPro" id="IPR002049">
    <property type="entry name" value="LE_dom"/>
</dbReference>
<dbReference type="PANTHER" id="PTHR24043:SF8">
    <property type="entry name" value="EGF-LIKE DOMAIN-CONTAINING PROTEIN"/>
    <property type="match status" value="1"/>
</dbReference>
<dbReference type="Gene3D" id="2.170.300.10">
    <property type="entry name" value="Tie2 ligand-binding domain superfamily"/>
    <property type="match status" value="1"/>
</dbReference>
<dbReference type="PROSITE" id="PS00022">
    <property type="entry name" value="EGF_1"/>
    <property type="match status" value="2"/>
</dbReference>
<evidence type="ECO:0000313" key="8">
    <source>
        <dbReference type="Proteomes" id="UP000683360"/>
    </source>
</evidence>
<dbReference type="FunFam" id="2.170.300.10:FF:000002">
    <property type="entry name" value="Multiple epidermal growth factor-like domains 10"/>
    <property type="match status" value="1"/>
</dbReference>
<reference evidence="7" key="1">
    <citation type="submission" date="2021-03" db="EMBL/GenBank/DDBJ databases">
        <authorList>
            <person name="Bekaert M."/>
        </authorList>
    </citation>
    <scope>NUCLEOTIDE SEQUENCE</scope>
</reference>
<keyword evidence="4" id="KW-1015">Disulfide bond</keyword>
<proteinExistence type="predicted"/>
<keyword evidence="8" id="KW-1185">Reference proteome</keyword>
<comment type="caution">
    <text evidence="7">The sequence shown here is derived from an EMBL/GenBank/DDBJ whole genome shotgun (WGS) entry which is preliminary data.</text>
</comment>
<evidence type="ECO:0000256" key="1">
    <source>
        <dbReference type="ARBA" id="ARBA00022536"/>
    </source>
</evidence>
<feature type="domain" description="EGF-like" evidence="6">
    <location>
        <begin position="108"/>
        <end position="119"/>
    </location>
</feature>
<dbReference type="PANTHER" id="PTHR24043">
    <property type="entry name" value="SCAVENGER RECEPTOR CLASS F"/>
    <property type="match status" value="1"/>
</dbReference>